<keyword evidence="4" id="KW-1185">Reference proteome</keyword>
<dbReference type="InterPro" id="IPR003615">
    <property type="entry name" value="HNH_nuc"/>
</dbReference>
<dbReference type="Pfam" id="PF02720">
    <property type="entry name" value="DUF222"/>
    <property type="match status" value="1"/>
</dbReference>
<feature type="domain" description="DUF222" evidence="2">
    <location>
        <begin position="84"/>
        <end position="326"/>
    </location>
</feature>
<feature type="region of interest" description="Disordered" evidence="1">
    <location>
        <begin position="336"/>
        <end position="384"/>
    </location>
</feature>
<feature type="compositionally biased region" description="Basic and acidic residues" evidence="1">
    <location>
        <begin position="349"/>
        <end position="375"/>
    </location>
</feature>
<accession>A0ABV6H5M4</accession>
<dbReference type="RefSeq" id="WP_382360918.1">
    <property type="nucleotide sequence ID" value="NZ_JBHLWV010000011.1"/>
</dbReference>
<proteinExistence type="predicted"/>
<dbReference type="EMBL" id="JBHLWV010000011">
    <property type="protein sequence ID" value="MFC0313897.1"/>
    <property type="molecule type" value="Genomic_DNA"/>
</dbReference>
<sequence>MAQRTASRWPDADLTSCGLPTPGTDLASLPTSRVVGAIAATKNGHCFLDWQLFQFALSMHSRVRASSTNVAATQKSILDLEAQTTLELQMSLESTEYAARVLLLDALDARDRLPRVYATMRLGLIDRDRFHRIAHETRIVFDEAIMRKIDALIAAEIVGAQHGYTCISVTKTGAMARRHVAEQDPDAVRREREGAKDGRSLGHQNLEAGMAQLFLTATAEDVRLARQMLDAVIAGRCPDDPRTKTQARSDAAIALLQRKPFTCECDSDGCTAAISDVELDARAARIVVHVLCDATTLEGGDKCGYLDGHGPISAEHVREIAARGDAVIHQHRLDDLLEPNPASASGAQERPDEAALHRRAPRSETPDERRGDGPRPEVGTGDEPAAVIAKTSLPSDPYRPNLLTDLIARFLWGTCSIPGCERAAFACDLDHVAEYDNVRPDLGGPTCVCNLLPKCRYHHLVKTNLEGFVDDLWIDSNGRYHSSVTTPMGQTVEVLAPNQWLIPRLADLRCTHQLAGQHATGTASGTVEDGPQRTRTRTAAKHARRRAERKANRARRLTEQPEPIPEPEPVSEELFSEELFSEELFSEEFDYDEPPF</sequence>
<evidence type="ECO:0000259" key="2">
    <source>
        <dbReference type="Pfam" id="PF02720"/>
    </source>
</evidence>
<reference evidence="3 4" key="1">
    <citation type="submission" date="2024-09" db="EMBL/GenBank/DDBJ databases">
        <authorList>
            <person name="Sun Q."/>
            <person name="Mori K."/>
        </authorList>
    </citation>
    <scope>NUCLEOTIDE SEQUENCE [LARGE SCALE GENOMIC DNA]</scope>
    <source>
        <strain evidence="3 4">CCM 7957</strain>
    </source>
</reference>
<feature type="compositionally biased region" description="Basic residues" evidence="1">
    <location>
        <begin position="534"/>
        <end position="555"/>
    </location>
</feature>
<feature type="compositionally biased region" description="Basic and acidic residues" evidence="1">
    <location>
        <begin position="179"/>
        <end position="200"/>
    </location>
</feature>
<feature type="region of interest" description="Disordered" evidence="1">
    <location>
        <begin position="179"/>
        <end position="201"/>
    </location>
</feature>
<evidence type="ECO:0000256" key="1">
    <source>
        <dbReference type="SAM" id="MobiDB-lite"/>
    </source>
</evidence>
<comment type="caution">
    <text evidence="3">The sequence shown here is derived from an EMBL/GenBank/DDBJ whole genome shotgun (WGS) entry which is preliminary data.</text>
</comment>
<name>A0ABV6H5M4_9ACTN</name>
<protein>
    <submittedName>
        <fullName evidence="3">DUF222 domain-containing protein</fullName>
    </submittedName>
</protein>
<gene>
    <name evidence="3" type="ORF">ACFFJD_03385</name>
</gene>
<evidence type="ECO:0000313" key="4">
    <source>
        <dbReference type="Proteomes" id="UP001589783"/>
    </source>
</evidence>
<dbReference type="InterPro" id="IPR003870">
    <property type="entry name" value="DUF222"/>
</dbReference>
<feature type="region of interest" description="Disordered" evidence="1">
    <location>
        <begin position="517"/>
        <end position="573"/>
    </location>
</feature>
<dbReference type="CDD" id="cd00085">
    <property type="entry name" value="HNHc"/>
    <property type="match status" value="1"/>
</dbReference>
<organism evidence="3 4">
    <name type="scientific">Gordonia phosphorivorans</name>
    <dbReference type="NCBI Taxonomy" id="1056982"/>
    <lineage>
        <taxon>Bacteria</taxon>
        <taxon>Bacillati</taxon>
        <taxon>Actinomycetota</taxon>
        <taxon>Actinomycetes</taxon>
        <taxon>Mycobacteriales</taxon>
        <taxon>Gordoniaceae</taxon>
        <taxon>Gordonia</taxon>
    </lineage>
</organism>
<evidence type="ECO:0000313" key="3">
    <source>
        <dbReference type="EMBL" id="MFC0313897.1"/>
    </source>
</evidence>
<dbReference type="Proteomes" id="UP001589783">
    <property type="component" value="Unassembled WGS sequence"/>
</dbReference>